<evidence type="ECO:0000313" key="2">
    <source>
        <dbReference type="EMBL" id="QCI79094.1"/>
    </source>
</evidence>
<name>A0A4D7C063_9SPHN</name>
<dbReference type="Proteomes" id="UP000298714">
    <property type="component" value="Chromosome"/>
</dbReference>
<reference evidence="3" key="1">
    <citation type="submission" date="2019-04" db="EMBL/GenBank/DDBJ databases">
        <title>Complete genome sequence of Sphingomonas sp. W1-2-3.</title>
        <authorList>
            <person name="Im W.T."/>
        </authorList>
    </citation>
    <scope>NUCLEOTIDE SEQUENCE [LARGE SCALE GENOMIC DNA]</scope>
    <source>
        <strain evidence="3">W1-2-3</strain>
    </source>
</reference>
<organism evidence="2 3">
    <name type="scientific">Hankyongella ginsenosidimutans</name>
    <dbReference type="NCBI Taxonomy" id="1763828"/>
    <lineage>
        <taxon>Bacteria</taxon>
        <taxon>Pseudomonadati</taxon>
        <taxon>Pseudomonadota</taxon>
        <taxon>Alphaproteobacteria</taxon>
        <taxon>Sphingomonadales</taxon>
        <taxon>Sphingomonadaceae</taxon>
        <taxon>Hankyongella</taxon>
    </lineage>
</organism>
<protein>
    <submittedName>
        <fullName evidence="2">Uncharacterized protein</fullName>
    </submittedName>
</protein>
<evidence type="ECO:0000313" key="3">
    <source>
        <dbReference type="Proteomes" id="UP000298714"/>
    </source>
</evidence>
<gene>
    <name evidence="2" type="ORF">E6W36_04425</name>
</gene>
<proteinExistence type="predicted"/>
<dbReference type="AlphaFoldDB" id="A0A4D7C063"/>
<feature type="region of interest" description="Disordered" evidence="1">
    <location>
        <begin position="77"/>
        <end position="130"/>
    </location>
</feature>
<keyword evidence="3" id="KW-1185">Reference proteome</keyword>
<dbReference type="EMBL" id="CP039704">
    <property type="protein sequence ID" value="QCI79094.1"/>
    <property type="molecule type" value="Genomic_DNA"/>
</dbReference>
<dbReference type="KEGG" id="hgn:E6W36_04425"/>
<dbReference type="RefSeq" id="WP_222873912.1">
    <property type="nucleotide sequence ID" value="NZ_CP039704.1"/>
</dbReference>
<sequence>MIGLLGLLAFFLILRPMMKRSRLEAAAVAGDGTGLSLEGQEERLALAPPDRGHVIAELIDRAADGDDEAIRQIQAAREANAGACPSRPKSPSRRSRASSSPPQSRKSRKSSIAIHSSPRRSFASGCIPDP</sequence>
<accession>A0A4D7C063</accession>
<evidence type="ECO:0000256" key="1">
    <source>
        <dbReference type="SAM" id="MobiDB-lite"/>
    </source>
</evidence>